<reference evidence="1" key="2">
    <citation type="submission" date="2007-03" db="EMBL/GenBank/DDBJ databases">
        <authorList>
            <consortium name="The International Medicago Genome Annotation Group"/>
        </authorList>
    </citation>
    <scope>NUCLEOTIDE SEQUENCE</scope>
</reference>
<dbReference type="EMBL" id="AC148995">
    <property type="protein sequence ID" value="ABD32810.2"/>
    <property type="molecule type" value="Genomic_DNA"/>
</dbReference>
<organism evidence="1">
    <name type="scientific">Medicago truncatula</name>
    <name type="common">Barrel medic</name>
    <name type="synonym">Medicago tribuloides</name>
    <dbReference type="NCBI Taxonomy" id="3880"/>
    <lineage>
        <taxon>Eukaryota</taxon>
        <taxon>Viridiplantae</taxon>
        <taxon>Streptophyta</taxon>
        <taxon>Embryophyta</taxon>
        <taxon>Tracheophyta</taxon>
        <taxon>Spermatophyta</taxon>
        <taxon>Magnoliopsida</taxon>
        <taxon>eudicotyledons</taxon>
        <taxon>Gunneridae</taxon>
        <taxon>Pentapetalae</taxon>
        <taxon>rosids</taxon>
        <taxon>fabids</taxon>
        <taxon>Fabales</taxon>
        <taxon>Fabaceae</taxon>
        <taxon>Papilionoideae</taxon>
        <taxon>50 kb inversion clade</taxon>
        <taxon>NPAAA clade</taxon>
        <taxon>Hologalegina</taxon>
        <taxon>IRL clade</taxon>
        <taxon>Trifolieae</taxon>
        <taxon>Medicago</taxon>
    </lineage>
</organism>
<evidence type="ECO:0000313" key="1">
    <source>
        <dbReference type="EMBL" id="ABD32810.2"/>
    </source>
</evidence>
<name>Q2HV41_MEDTR</name>
<gene>
    <name evidence="1" type="ORF">MtrDRAFT_AC148995g39v2</name>
</gene>
<sequence>MLSVPGSLYAICRVHHDSDELSEWRTRSHACCEIEKAEVQDSYIRLSNNRDLFEMLFGTKSSHDISIYSHLLNIWNTPNKRRSKVLNNGRSRSRDRIKVVAISAVIASVTAEIATTLTRLRPQLLFKTLVTTVACVVGKS</sequence>
<protein>
    <submittedName>
        <fullName evidence="1">Uncharacterized protein</fullName>
    </submittedName>
</protein>
<proteinExistence type="predicted"/>
<reference evidence="1" key="1">
    <citation type="submission" date="2004-12" db="EMBL/GenBank/DDBJ databases">
        <authorList>
            <person name="Town C.D."/>
        </authorList>
    </citation>
    <scope>NUCLEOTIDE SEQUENCE</scope>
</reference>
<accession>Q2HV41</accession>
<dbReference type="AlphaFoldDB" id="Q2HV41"/>